<evidence type="ECO:0000256" key="1">
    <source>
        <dbReference type="SAM" id="Phobius"/>
    </source>
</evidence>
<reference evidence="2" key="2">
    <citation type="journal article" date="2015" name="Fish Shellfish Immunol.">
        <title>Early steps in the European eel (Anguilla anguilla)-Vibrio vulnificus interaction in the gills: Role of the RtxA13 toxin.</title>
        <authorList>
            <person name="Callol A."/>
            <person name="Pajuelo D."/>
            <person name="Ebbesson L."/>
            <person name="Teles M."/>
            <person name="MacKenzie S."/>
            <person name="Amaro C."/>
        </authorList>
    </citation>
    <scope>NUCLEOTIDE SEQUENCE</scope>
</reference>
<dbReference type="EMBL" id="GBXM01095584">
    <property type="protein sequence ID" value="JAH12993.1"/>
    <property type="molecule type" value="Transcribed_RNA"/>
</dbReference>
<organism evidence="2">
    <name type="scientific">Anguilla anguilla</name>
    <name type="common">European freshwater eel</name>
    <name type="synonym">Muraena anguilla</name>
    <dbReference type="NCBI Taxonomy" id="7936"/>
    <lineage>
        <taxon>Eukaryota</taxon>
        <taxon>Metazoa</taxon>
        <taxon>Chordata</taxon>
        <taxon>Craniata</taxon>
        <taxon>Vertebrata</taxon>
        <taxon>Euteleostomi</taxon>
        <taxon>Actinopterygii</taxon>
        <taxon>Neopterygii</taxon>
        <taxon>Teleostei</taxon>
        <taxon>Anguilliformes</taxon>
        <taxon>Anguillidae</taxon>
        <taxon>Anguilla</taxon>
    </lineage>
</organism>
<reference evidence="2" key="1">
    <citation type="submission" date="2014-11" db="EMBL/GenBank/DDBJ databases">
        <authorList>
            <person name="Amaro Gonzalez C."/>
        </authorList>
    </citation>
    <scope>NUCLEOTIDE SEQUENCE</scope>
</reference>
<evidence type="ECO:0000313" key="2">
    <source>
        <dbReference type="EMBL" id="JAH12993.1"/>
    </source>
</evidence>
<proteinExistence type="predicted"/>
<accession>A0A0E9QA56</accession>
<dbReference type="AlphaFoldDB" id="A0A0E9QA56"/>
<protein>
    <submittedName>
        <fullName evidence="2">Uncharacterized protein</fullName>
    </submittedName>
</protein>
<keyword evidence="1" id="KW-0472">Membrane</keyword>
<keyword evidence="1" id="KW-0812">Transmembrane</keyword>
<keyword evidence="1" id="KW-1133">Transmembrane helix</keyword>
<feature type="transmembrane region" description="Helical" evidence="1">
    <location>
        <begin position="21"/>
        <end position="38"/>
    </location>
</feature>
<sequence>MTAVNYFNKRSQLYVEGRCSCILYNLFWFPGLVVFRLPD</sequence>
<name>A0A0E9QA56_ANGAN</name>